<proteinExistence type="predicted"/>
<organism evidence="1 2">
    <name type="scientific">Spraguea lophii (strain 42_110)</name>
    <name type="common">Microsporidian parasite</name>
    <dbReference type="NCBI Taxonomy" id="1358809"/>
    <lineage>
        <taxon>Eukaryota</taxon>
        <taxon>Fungi</taxon>
        <taxon>Fungi incertae sedis</taxon>
        <taxon>Microsporidia</taxon>
        <taxon>Spragueidae</taxon>
        <taxon>Spraguea</taxon>
    </lineage>
</organism>
<dbReference type="EMBL" id="ATCN01001378">
    <property type="protein sequence ID" value="EPR77671.1"/>
    <property type="molecule type" value="Genomic_DNA"/>
</dbReference>
<gene>
    <name evidence="1" type="ORF">SLOPH_2553</name>
</gene>
<dbReference type="HOGENOM" id="CLU_777478_0_0_1"/>
<keyword evidence="2" id="KW-1185">Reference proteome</keyword>
<comment type="caution">
    <text evidence="1">The sequence shown here is derived from an EMBL/GenBank/DDBJ whole genome shotgun (WGS) entry which is preliminary data.</text>
</comment>
<name>S7W4L5_SPRLO</name>
<dbReference type="Proteomes" id="UP000014978">
    <property type="component" value="Unassembled WGS sequence"/>
</dbReference>
<sequence length="357" mass="42818">MTYNGKHVLVLKFAQTLNEYFNLLQITIYKRNIPKSSMPFIRVLRHYFQHYKEKVLSGITDMNEEYEACQYFNTMLMQLKAILGTSEIHDIGYNLHSYTLDFNALFYRISLRIDCFINRTAVKYGHFDSHKRRHLSNNLFNLSAVFIELINNYLCFKKKYKNYIVSLVADPSVLYTDTYLKQLFNFSILTKFLNTMLQIKECLNGYENIKKHSTRDTNTRRKDIENDLHLLNDINNLLLYHYFNFFSTEKNFNICILVPLLDVKFTLKYLHSIVINKLYFQNPEDILNLDNYLYNYILIRNQMKRYKYYIYNKIDAGNNIIKDLFRMISQLNYFKNKINKIYIIIDDVINMEGSNAS</sequence>
<protein>
    <submittedName>
        <fullName evidence="1">Uncharacterized protein</fullName>
    </submittedName>
</protein>
<reference evidence="2" key="1">
    <citation type="journal article" date="2013" name="PLoS Genet.">
        <title>The genome of Spraguea lophii and the basis of host-microsporidian interactions.</title>
        <authorList>
            <person name="Campbell S.E."/>
            <person name="Williams T.A."/>
            <person name="Yousuf A."/>
            <person name="Soanes D.M."/>
            <person name="Paszkiewicz K.H."/>
            <person name="Williams B.A.P."/>
        </authorList>
    </citation>
    <scope>NUCLEOTIDE SEQUENCE [LARGE SCALE GENOMIC DNA]</scope>
    <source>
        <strain evidence="2">42_110</strain>
    </source>
</reference>
<accession>S7W4L5</accession>
<feature type="non-terminal residue" evidence="1">
    <location>
        <position position="357"/>
    </location>
</feature>
<dbReference type="AlphaFoldDB" id="S7W4L5"/>
<evidence type="ECO:0000313" key="2">
    <source>
        <dbReference type="Proteomes" id="UP000014978"/>
    </source>
</evidence>
<evidence type="ECO:0000313" key="1">
    <source>
        <dbReference type="EMBL" id="EPR77671.1"/>
    </source>
</evidence>
<dbReference type="InParanoid" id="S7W4L5"/>
<dbReference type="VEuPathDB" id="MicrosporidiaDB:SLOPH_2553"/>